<sequence>MFWSLFTAGAGKAGGSLLSSKPFQIFLIVIIVVVVIWYVGRKMGLEEAAKEKPLPNSGSGIPQVKNPDGTVSSWSPKALADEIYSKLNGITTSGISKMNTLNKIMVLTDDQCTALYNYFNKQYGKGETLTQWIEGEWFMSAKDKIVTRLKSLGLD</sequence>
<feature type="transmembrane region" description="Helical" evidence="2">
    <location>
        <begin position="23"/>
        <end position="40"/>
    </location>
</feature>
<protein>
    <submittedName>
        <fullName evidence="3">Uncharacterized protein</fullName>
    </submittedName>
</protein>
<evidence type="ECO:0000256" key="2">
    <source>
        <dbReference type="SAM" id="Phobius"/>
    </source>
</evidence>
<gene>
    <name evidence="3" type="ORF">QNI22_30345</name>
</gene>
<organism evidence="3 4">
    <name type="scientific">Xanthocytophaga agilis</name>
    <dbReference type="NCBI Taxonomy" id="3048010"/>
    <lineage>
        <taxon>Bacteria</taxon>
        <taxon>Pseudomonadati</taxon>
        <taxon>Bacteroidota</taxon>
        <taxon>Cytophagia</taxon>
        <taxon>Cytophagales</taxon>
        <taxon>Rhodocytophagaceae</taxon>
        <taxon>Xanthocytophaga</taxon>
    </lineage>
</organism>
<reference evidence="3" key="1">
    <citation type="submission" date="2023-05" db="EMBL/GenBank/DDBJ databases">
        <authorList>
            <person name="Zhang X."/>
        </authorList>
    </citation>
    <scope>NUCLEOTIDE SEQUENCE</scope>
    <source>
        <strain evidence="3">BD1B2-1</strain>
    </source>
</reference>
<accession>A0AAE3RB97</accession>
<name>A0AAE3RB97_9BACT</name>
<dbReference type="Proteomes" id="UP001232063">
    <property type="component" value="Unassembled WGS sequence"/>
</dbReference>
<comment type="caution">
    <text evidence="3">The sequence shown here is derived from an EMBL/GenBank/DDBJ whole genome shotgun (WGS) entry which is preliminary data.</text>
</comment>
<keyword evidence="2" id="KW-1133">Transmembrane helix</keyword>
<feature type="region of interest" description="Disordered" evidence="1">
    <location>
        <begin position="51"/>
        <end position="70"/>
    </location>
</feature>
<dbReference type="AlphaFoldDB" id="A0AAE3RB97"/>
<proteinExistence type="predicted"/>
<keyword evidence="2" id="KW-0812">Transmembrane</keyword>
<evidence type="ECO:0000256" key="1">
    <source>
        <dbReference type="SAM" id="MobiDB-lite"/>
    </source>
</evidence>
<dbReference type="RefSeq" id="WP_314516745.1">
    <property type="nucleotide sequence ID" value="NZ_JASJOU010000014.1"/>
</dbReference>
<evidence type="ECO:0000313" key="3">
    <source>
        <dbReference type="EMBL" id="MDJ1505002.1"/>
    </source>
</evidence>
<keyword evidence="4" id="KW-1185">Reference proteome</keyword>
<dbReference type="EMBL" id="JASJOU010000014">
    <property type="protein sequence ID" value="MDJ1505002.1"/>
    <property type="molecule type" value="Genomic_DNA"/>
</dbReference>
<evidence type="ECO:0000313" key="4">
    <source>
        <dbReference type="Proteomes" id="UP001232063"/>
    </source>
</evidence>
<keyword evidence="2" id="KW-0472">Membrane</keyword>